<evidence type="ECO:0000256" key="1">
    <source>
        <dbReference type="ARBA" id="ARBA00001974"/>
    </source>
</evidence>
<dbReference type="Gramene" id="TraesNOR4D03G02578780.1">
    <property type="protein sequence ID" value="TraesNOR4D03G02578780.1"/>
    <property type="gene ID" value="TraesNOR4D03G02578780"/>
</dbReference>
<dbReference type="Gramene" id="TraesSYM4D03G02589090.1">
    <property type="protein sequence ID" value="TraesSYM4D03G02589090.1"/>
    <property type="gene ID" value="TraesSYM4D03G02589090"/>
</dbReference>
<dbReference type="Gene3D" id="3.30.43.10">
    <property type="entry name" value="Uridine Diphospho-n-acetylenolpyruvylglucosamine Reductase, domain 2"/>
    <property type="match status" value="1"/>
</dbReference>
<reference evidence="11" key="1">
    <citation type="submission" date="2018-08" db="EMBL/GenBank/DDBJ databases">
        <authorList>
            <person name="Rossello M."/>
        </authorList>
    </citation>
    <scope>NUCLEOTIDE SEQUENCE [LARGE SCALE GENOMIC DNA]</scope>
    <source>
        <strain evidence="11">cv. Chinese Spring</strain>
    </source>
</reference>
<reference evidence="11" key="2">
    <citation type="submission" date="2018-10" db="UniProtKB">
        <authorList>
            <consortium name="EnsemblPlants"/>
        </authorList>
    </citation>
    <scope>IDENTIFICATION</scope>
</reference>
<dbReference type="STRING" id="4565.A0A3B6JRH3"/>
<name>A0A3B6JRH3_WHEAT</name>
<feature type="signal peptide" evidence="9">
    <location>
        <begin position="1"/>
        <end position="23"/>
    </location>
</feature>
<dbReference type="Pfam" id="PF22906">
    <property type="entry name" value="GULLO2-like_3rd"/>
    <property type="match status" value="1"/>
</dbReference>
<dbReference type="Gramene" id="TraesLDM4D03G02563910.1">
    <property type="protein sequence ID" value="TraesLDM4D03G02563910.1"/>
    <property type="gene ID" value="TraesLDM4D03G02563910"/>
</dbReference>
<evidence type="ECO:0000256" key="6">
    <source>
        <dbReference type="ARBA" id="ARBA00022729"/>
    </source>
</evidence>
<dbReference type="Gramene" id="TraesKAR4D01G0365830.1">
    <property type="protein sequence ID" value="cds.TraesKAR4D01G0365830.1"/>
    <property type="gene ID" value="TraesKAR4D01G0365830"/>
</dbReference>
<comment type="catalytic activity">
    <reaction evidence="8">
        <text>L-gulono-1,4-lactone + O2 = L-ascorbate + H2O2 + H(+)</text>
        <dbReference type="Rhea" id="RHEA:32363"/>
        <dbReference type="ChEBI" id="CHEBI:15378"/>
        <dbReference type="ChEBI" id="CHEBI:15379"/>
        <dbReference type="ChEBI" id="CHEBI:16240"/>
        <dbReference type="ChEBI" id="CHEBI:17587"/>
        <dbReference type="ChEBI" id="CHEBI:38290"/>
        <dbReference type="EC" id="1.1.3.8"/>
    </reaction>
</comment>
<dbReference type="PROSITE" id="PS51387">
    <property type="entry name" value="FAD_PCMH"/>
    <property type="match status" value="1"/>
</dbReference>
<dbReference type="NCBIfam" id="TIGR01677">
    <property type="entry name" value="pln_FAD_oxido"/>
    <property type="match status" value="1"/>
</dbReference>
<dbReference type="InterPro" id="IPR016167">
    <property type="entry name" value="FAD-bd_PCMH_sub1"/>
</dbReference>
<dbReference type="Gene3D" id="1.10.45.10">
    <property type="entry name" value="Vanillyl-alcohol Oxidase, Chain A, domain 4"/>
    <property type="match status" value="1"/>
</dbReference>
<dbReference type="Pfam" id="PF04030">
    <property type="entry name" value="ALO"/>
    <property type="match status" value="1"/>
</dbReference>
<dbReference type="PANTHER" id="PTHR13878:SF90">
    <property type="entry name" value="L-GULONOLACTONE OXIDASE"/>
    <property type="match status" value="1"/>
</dbReference>
<dbReference type="InterPro" id="IPR055154">
    <property type="entry name" value="GULLO2-like_C"/>
</dbReference>
<keyword evidence="5" id="KW-0060">Ascorbate biosynthesis</keyword>
<dbReference type="GO" id="GO:0019853">
    <property type="term" value="P:L-ascorbic acid biosynthetic process"/>
    <property type="evidence" value="ECO:0007669"/>
    <property type="project" value="UniProtKB-UniPathway"/>
</dbReference>
<dbReference type="GO" id="GO:0050105">
    <property type="term" value="F:L-gulonolactone oxidase activity"/>
    <property type="evidence" value="ECO:0007669"/>
    <property type="project" value="UniProtKB-EC"/>
</dbReference>
<dbReference type="Gramene" id="TraesROB_scaffold_039323_01G000400.1">
    <property type="protein sequence ID" value="TraesROB_scaffold_039323_01G000400.1"/>
    <property type="gene ID" value="TraesROB_scaffold_039323_01G000400"/>
</dbReference>
<dbReference type="Gene3D" id="3.30.70.2520">
    <property type="match status" value="1"/>
</dbReference>
<dbReference type="Gene3D" id="3.30.465.10">
    <property type="match status" value="1"/>
</dbReference>
<dbReference type="InterPro" id="IPR006094">
    <property type="entry name" value="Oxid_FAD_bind_N"/>
</dbReference>
<dbReference type="UniPathway" id="UPA00132"/>
<dbReference type="Gramene" id="TraesLAC4D03G02514350.1">
    <property type="protein sequence ID" value="TraesLAC4D03G02514350.1"/>
    <property type="gene ID" value="TraesLAC4D03G02514350"/>
</dbReference>
<dbReference type="AlphaFoldDB" id="A0A3B6JRH3"/>
<evidence type="ECO:0000256" key="7">
    <source>
        <dbReference type="ARBA" id="ARBA00023002"/>
    </source>
</evidence>
<dbReference type="EnsemblPlants" id="TraesCS4D02G353500.1">
    <property type="protein sequence ID" value="TraesCS4D02G353500.1"/>
    <property type="gene ID" value="TraesCS4D02G353500"/>
</dbReference>
<dbReference type="Gramene" id="TraesARI4D03G02601410.1">
    <property type="protein sequence ID" value="TraesARI4D03G02601410.1"/>
    <property type="gene ID" value="TraesARI4D03G02601410"/>
</dbReference>
<dbReference type="Gramene" id="TraesWEE_scaffold_149427_01G000100.1">
    <property type="protein sequence ID" value="TraesWEE_scaffold_149427_01G000100.1"/>
    <property type="gene ID" value="TraesWEE_scaffold_149427_01G000100"/>
</dbReference>
<evidence type="ECO:0000256" key="3">
    <source>
        <dbReference type="ARBA" id="ARBA00005466"/>
    </source>
</evidence>
<comment type="pathway">
    <text evidence="2">Cofactor biosynthesis; L-ascorbate biosynthesis.</text>
</comment>
<dbReference type="Gramene" id="TraesJUL4D03G02580680.1">
    <property type="protein sequence ID" value="TraesJUL4D03G02580680.1"/>
    <property type="gene ID" value="TraesJUL4D03G02580680"/>
</dbReference>
<dbReference type="SMR" id="A0A3B6JRH3"/>
<dbReference type="GO" id="GO:0003885">
    <property type="term" value="F:D-arabinono-1,4-lactone oxidase activity"/>
    <property type="evidence" value="ECO:0007669"/>
    <property type="project" value="InterPro"/>
</dbReference>
<dbReference type="SUPFAM" id="SSF56176">
    <property type="entry name" value="FAD-binding/transporter-associated domain-like"/>
    <property type="match status" value="1"/>
</dbReference>
<dbReference type="Gramene" id="TraesCS4D03G0817700.1">
    <property type="protein sequence ID" value="TraesCS4D03G0817700.1.CDS"/>
    <property type="gene ID" value="TraesCS4D03G0817700"/>
</dbReference>
<feature type="chain" id="PRO_5043176251" description="L-gulonolactone oxidase" evidence="9">
    <location>
        <begin position="24"/>
        <end position="619"/>
    </location>
</feature>
<dbReference type="OrthoDB" id="610608at2759"/>
<dbReference type="GO" id="GO:0016020">
    <property type="term" value="C:membrane"/>
    <property type="evidence" value="ECO:0007669"/>
    <property type="project" value="InterPro"/>
</dbReference>
<protein>
    <recommendedName>
        <fullName evidence="4">L-gulonolactone oxidase</fullName>
        <ecNumber evidence="4">1.1.3.8</ecNumber>
    </recommendedName>
</protein>
<dbReference type="Pfam" id="PF01565">
    <property type="entry name" value="FAD_binding_4"/>
    <property type="match status" value="1"/>
</dbReference>
<organism evidence="11">
    <name type="scientific">Triticum aestivum</name>
    <name type="common">Wheat</name>
    <dbReference type="NCBI Taxonomy" id="4565"/>
    <lineage>
        <taxon>Eukaryota</taxon>
        <taxon>Viridiplantae</taxon>
        <taxon>Streptophyta</taxon>
        <taxon>Embryophyta</taxon>
        <taxon>Tracheophyta</taxon>
        <taxon>Spermatophyta</taxon>
        <taxon>Magnoliopsida</taxon>
        <taxon>Liliopsida</taxon>
        <taxon>Poales</taxon>
        <taxon>Poaceae</taxon>
        <taxon>BOP clade</taxon>
        <taxon>Pooideae</taxon>
        <taxon>Triticodae</taxon>
        <taxon>Triticeae</taxon>
        <taxon>Triticinae</taxon>
        <taxon>Triticum</taxon>
    </lineage>
</organism>
<dbReference type="PANTHER" id="PTHR13878">
    <property type="entry name" value="GULONOLACTONE OXIDASE"/>
    <property type="match status" value="1"/>
</dbReference>
<dbReference type="InterPro" id="IPR036318">
    <property type="entry name" value="FAD-bd_PCMH-like_sf"/>
</dbReference>
<dbReference type="InterPro" id="IPR016169">
    <property type="entry name" value="FAD-bd_PCMH_sub2"/>
</dbReference>
<dbReference type="FunFam" id="3.30.465.10:FF:000033">
    <property type="entry name" value="L-gulonolactone oxidase 5"/>
    <property type="match status" value="1"/>
</dbReference>
<dbReference type="InterPro" id="IPR050432">
    <property type="entry name" value="FAD-linked_Oxidoreductases_BP"/>
</dbReference>
<dbReference type="InterPro" id="IPR016171">
    <property type="entry name" value="Vanillyl_alc_oxidase_C-sub2"/>
</dbReference>
<comment type="cofactor">
    <cofactor evidence="1">
        <name>FAD</name>
        <dbReference type="ChEBI" id="CHEBI:57692"/>
    </cofactor>
</comment>
<evidence type="ECO:0000313" key="11">
    <source>
        <dbReference type="EnsemblPlants" id="TraesCS4D02G353500.1"/>
    </source>
</evidence>
<dbReference type="GO" id="GO:0016491">
    <property type="term" value="F:oxidoreductase activity"/>
    <property type="evidence" value="ECO:0000318"/>
    <property type="project" value="GO_Central"/>
</dbReference>
<dbReference type="Gramene" id="TraesCAD_scaffold_008557_01G000800.1">
    <property type="protein sequence ID" value="TraesCAD_scaffold_008557_01G000800.1"/>
    <property type="gene ID" value="TraesCAD_scaffold_008557_01G000800"/>
</dbReference>
<dbReference type="OMA" id="YCHPGRC"/>
<dbReference type="Gramene" id="TraesSTAUn03G04514410.1">
    <property type="protein sequence ID" value="TraesSTAUn03G04514410.1"/>
    <property type="gene ID" value="TraesSTAUn03G04514410"/>
</dbReference>
<dbReference type="InterPro" id="IPR016166">
    <property type="entry name" value="FAD-bd_PCMH"/>
</dbReference>
<keyword evidence="7" id="KW-0560">Oxidoreductase</keyword>
<dbReference type="Gramene" id="TraesJAG4D03G02558300.1">
    <property type="protein sequence ID" value="TraesJAG4D03G02558300.1"/>
    <property type="gene ID" value="TraesJAG4D03G02558300"/>
</dbReference>
<feature type="domain" description="FAD-binding PCMH-type" evidence="10">
    <location>
        <begin position="45"/>
        <end position="232"/>
    </location>
</feature>
<dbReference type="Gramene" id="TraesRN4D0100849100.1">
    <property type="protein sequence ID" value="TraesRN4D0100849100.1"/>
    <property type="gene ID" value="TraesRN4D0100849100"/>
</dbReference>
<dbReference type="InterPro" id="IPR010030">
    <property type="entry name" value="GULO_Plant"/>
</dbReference>
<comment type="similarity">
    <text evidence="3">Belongs to the oxygen-dependent FAD-linked oxidoreductase family.</text>
</comment>
<evidence type="ECO:0000256" key="9">
    <source>
        <dbReference type="SAM" id="SignalP"/>
    </source>
</evidence>
<evidence type="ECO:0000259" key="10">
    <source>
        <dbReference type="PROSITE" id="PS51387"/>
    </source>
</evidence>
<dbReference type="GO" id="GO:0071949">
    <property type="term" value="F:FAD binding"/>
    <property type="evidence" value="ECO:0007669"/>
    <property type="project" value="InterPro"/>
</dbReference>
<keyword evidence="6 9" id="KW-0732">Signal</keyword>
<dbReference type="EC" id="1.1.3.8" evidence="4"/>
<dbReference type="InterPro" id="IPR007173">
    <property type="entry name" value="ALO_C"/>
</dbReference>
<dbReference type="Gramene" id="TraesCS4D02G353500.1">
    <property type="protein sequence ID" value="TraesCS4D02G353500.1"/>
    <property type="gene ID" value="TraesCS4D02G353500"/>
</dbReference>
<proteinExistence type="inferred from homology"/>
<evidence type="ECO:0000256" key="5">
    <source>
        <dbReference type="ARBA" id="ARBA00022644"/>
    </source>
</evidence>
<evidence type="ECO:0000256" key="2">
    <source>
        <dbReference type="ARBA" id="ARBA00005147"/>
    </source>
</evidence>
<accession>A0A3B6JRH3</accession>
<sequence>MDDGGRVLTVPLLVLLLVSLAGSSPPPAPVVCAHGTSDCTVSNAYGSFPDRTVCHAANATFPRTEKELVAAVAAVAAAKRKVKVATKHSHSFPKLACPGGRDGTIISTERLNRVVSVDAVKGLMTVESGMVLRDLIQAAAEAGLALPHSPYWSGLTIGGLLATGAHGSSLKGKGGAVHEYVVGMRIVTPAPASQGFAVVRELCADHPDLNAAKVSLGVLGVVSQVTLALQPMFKRSVTFVTRDDLDIVEQASKWSDLHEFGDMAWLPQQGKVIYREDDRMSIELMGDGLNDYLAFRSTPTAVLINARVAMEPLEKNINAIARCKAAEATISLFEMAAYGYSNNGSLFTGYPVVGFQHQIQASSGCIGSSKDALLTSCAWDPRIEGTFFYSNGYSIALSRVSAFIADMQQLRDRSPLAFCGIDASVGMLLRYVKASSAYLGKPEDSIDFDIAYYRSYTKGEPNPHSDVFDELEQMALHKYDAIPHWGKNRNFAFEGAIAMYPKAGEFLEVKGRYDPDGIFSSEWSDQVLGINGSPVIVERRCAIEGLCICSEDSHCAPEEGYYCRPGKVYTEARVCSFEPISHCALEEGYYCHPGRCTRRRGSAPSNRPSDELFFFRWQL</sequence>
<dbReference type="PaxDb" id="4565-Traes_4DL_77F0A5C28.1"/>
<evidence type="ECO:0000313" key="12">
    <source>
        <dbReference type="Proteomes" id="UP000019116"/>
    </source>
</evidence>
<dbReference type="Gramene" id="TraesCLE_scaffold_008185_01G000400.1">
    <property type="protein sequence ID" value="TraesCLE_scaffold_008185_01G000400.1"/>
    <property type="gene ID" value="TraesCLE_scaffold_008185_01G000400"/>
</dbReference>
<keyword evidence="12" id="KW-1185">Reference proteome</keyword>
<dbReference type="Proteomes" id="UP000019116">
    <property type="component" value="Chromosome 4D"/>
</dbReference>
<dbReference type="Gramene" id="TraesMAC4D03G02560590.1">
    <property type="protein sequence ID" value="TraesMAC4D03G02560590.1"/>
    <property type="gene ID" value="TraesMAC4D03G02560590"/>
</dbReference>
<evidence type="ECO:0000256" key="8">
    <source>
        <dbReference type="ARBA" id="ARBA00048083"/>
    </source>
</evidence>
<evidence type="ECO:0000256" key="4">
    <source>
        <dbReference type="ARBA" id="ARBA00013121"/>
    </source>
</evidence>
<dbReference type="Gramene" id="TraesPARA_EIv1.0_1494850.1">
    <property type="protein sequence ID" value="TraesPARA_EIv1.0_1494850.1.CDS"/>
    <property type="gene ID" value="TraesPARA_EIv1.0_1494850"/>
</dbReference>